<organism evidence="6 7">
    <name type="scientific">Mesorhabditis belari</name>
    <dbReference type="NCBI Taxonomy" id="2138241"/>
    <lineage>
        <taxon>Eukaryota</taxon>
        <taxon>Metazoa</taxon>
        <taxon>Ecdysozoa</taxon>
        <taxon>Nematoda</taxon>
        <taxon>Chromadorea</taxon>
        <taxon>Rhabditida</taxon>
        <taxon>Rhabditina</taxon>
        <taxon>Rhabditomorpha</taxon>
        <taxon>Rhabditoidea</taxon>
        <taxon>Rhabditidae</taxon>
        <taxon>Mesorhabditinae</taxon>
        <taxon>Mesorhabditis</taxon>
    </lineage>
</organism>
<name>A0AAF3JB30_9BILA</name>
<keyword evidence="1 3" id="KW-0863">Zinc-finger</keyword>
<dbReference type="GO" id="GO:0005634">
    <property type="term" value="C:nucleus"/>
    <property type="evidence" value="ECO:0007669"/>
    <property type="project" value="TreeGrafter"/>
</dbReference>
<evidence type="ECO:0000259" key="5">
    <source>
        <dbReference type="PROSITE" id="PS50089"/>
    </source>
</evidence>
<keyword evidence="1 3" id="KW-0479">Metal-binding</keyword>
<dbReference type="PANTHER" id="PTHR46569">
    <property type="entry name" value="E3 UBIQUITIN-PROTEIN LIGASE TRAIP"/>
    <property type="match status" value="1"/>
</dbReference>
<dbReference type="GO" id="GO:0061630">
    <property type="term" value="F:ubiquitin protein ligase activity"/>
    <property type="evidence" value="ECO:0007669"/>
    <property type="project" value="TreeGrafter"/>
</dbReference>
<dbReference type="WBParaSite" id="MBELARI_LOCUS7815">
    <property type="protein sequence ID" value="MBELARI_LOCUS7815"/>
    <property type="gene ID" value="MBELARI_LOCUS7815"/>
</dbReference>
<evidence type="ECO:0000313" key="7">
    <source>
        <dbReference type="WBParaSite" id="MBELARI_LOCUS7815"/>
    </source>
</evidence>
<dbReference type="InterPro" id="IPR001841">
    <property type="entry name" value="Znf_RING"/>
</dbReference>
<dbReference type="Pfam" id="PF13639">
    <property type="entry name" value="zf-RING_2"/>
    <property type="match status" value="1"/>
</dbReference>
<evidence type="ECO:0000313" key="6">
    <source>
        <dbReference type="Proteomes" id="UP000887575"/>
    </source>
</evidence>
<keyword evidence="6" id="KW-1185">Reference proteome</keyword>
<dbReference type="Proteomes" id="UP000887575">
    <property type="component" value="Unassembled WGS sequence"/>
</dbReference>
<dbReference type="GO" id="GO:0008270">
    <property type="term" value="F:zinc ion binding"/>
    <property type="evidence" value="ECO:0007669"/>
    <property type="project" value="UniProtKB-KW"/>
</dbReference>
<keyword evidence="2" id="KW-0862">Zinc</keyword>
<keyword evidence="4" id="KW-0175">Coiled coil</keyword>
<reference evidence="7" key="1">
    <citation type="submission" date="2024-02" db="UniProtKB">
        <authorList>
            <consortium name="WormBaseParasite"/>
        </authorList>
    </citation>
    <scope>IDENTIFICATION</scope>
</reference>
<feature type="coiled-coil region" evidence="4">
    <location>
        <begin position="79"/>
        <end position="142"/>
    </location>
</feature>
<evidence type="ECO:0000256" key="3">
    <source>
        <dbReference type="PROSITE-ProRule" id="PRU00175"/>
    </source>
</evidence>
<dbReference type="GO" id="GO:0016567">
    <property type="term" value="P:protein ubiquitination"/>
    <property type="evidence" value="ECO:0007669"/>
    <property type="project" value="TreeGrafter"/>
</dbReference>
<dbReference type="Gene3D" id="3.30.40.10">
    <property type="entry name" value="Zinc/RING finger domain, C3HC4 (zinc finger)"/>
    <property type="match status" value="1"/>
</dbReference>
<dbReference type="SUPFAM" id="SSF57850">
    <property type="entry name" value="RING/U-box"/>
    <property type="match status" value="1"/>
</dbReference>
<dbReference type="PROSITE" id="PS50089">
    <property type="entry name" value="ZF_RING_2"/>
    <property type="match status" value="1"/>
</dbReference>
<protein>
    <recommendedName>
        <fullName evidence="5">RING-type domain-containing protein</fullName>
    </recommendedName>
</protein>
<dbReference type="PANTHER" id="PTHR46569:SF1">
    <property type="entry name" value="E3 UBIQUITIN-PROTEIN LIGASE RFWD3-RELATED"/>
    <property type="match status" value="1"/>
</dbReference>
<evidence type="ECO:0000256" key="1">
    <source>
        <dbReference type="ARBA" id="ARBA00022771"/>
    </source>
</evidence>
<proteinExistence type="predicted"/>
<evidence type="ECO:0000256" key="2">
    <source>
        <dbReference type="ARBA" id="ARBA00022833"/>
    </source>
</evidence>
<dbReference type="InterPro" id="IPR052639">
    <property type="entry name" value="TRAIP_ubiq-protein_ligase"/>
</dbReference>
<dbReference type="InterPro" id="IPR013083">
    <property type="entry name" value="Znf_RING/FYVE/PHD"/>
</dbReference>
<dbReference type="GO" id="GO:0090734">
    <property type="term" value="C:site of DNA damage"/>
    <property type="evidence" value="ECO:0007669"/>
    <property type="project" value="TreeGrafter"/>
</dbReference>
<sequence length="196" mass="21571">MSLRGQCTICYSAFTPTTVSALPCGHTFHARCIGKWLDTPGRGCPNCRRKCRAKDVTRIFFENGGLNDTLNGTTPKSGEEALLAKNKALKARLNDVTAESNRKNKALKELLQAKHLALDAEKKKCREMAQDLEAKKKRLSELEIGVGQGHLLVGSGSLEFAICFKRSSSLQRKSEVLKAKKKSTICIKSNVVTSFE</sequence>
<dbReference type="AlphaFoldDB" id="A0AAF3JB30"/>
<accession>A0AAF3JB30</accession>
<dbReference type="SMART" id="SM00184">
    <property type="entry name" value="RING"/>
    <property type="match status" value="1"/>
</dbReference>
<dbReference type="GO" id="GO:0031297">
    <property type="term" value="P:replication fork processing"/>
    <property type="evidence" value="ECO:0007669"/>
    <property type="project" value="TreeGrafter"/>
</dbReference>
<evidence type="ECO:0000256" key="4">
    <source>
        <dbReference type="SAM" id="Coils"/>
    </source>
</evidence>
<feature type="domain" description="RING-type" evidence="5">
    <location>
        <begin position="7"/>
        <end position="48"/>
    </location>
</feature>